<dbReference type="Pfam" id="PF13646">
    <property type="entry name" value="HEAT_2"/>
    <property type="match status" value="1"/>
</dbReference>
<evidence type="ECO:0000256" key="5">
    <source>
        <dbReference type="SAM" id="SignalP"/>
    </source>
</evidence>
<dbReference type="InterPro" id="IPR055557">
    <property type="entry name" value="DUF7133"/>
</dbReference>
<evidence type="ECO:0000256" key="4">
    <source>
        <dbReference type="PROSITE-ProRule" id="PRU00433"/>
    </source>
</evidence>
<dbReference type="PANTHER" id="PTHR33546">
    <property type="entry name" value="LARGE, MULTIFUNCTIONAL SECRETED PROTEIN-RELATED"/>
    <property type="match status" value="1"/>
</dbReference>
<evidence type="ECO:0000313" key="8">
    <source>
        <dbReference type="Proteomes" id="UP001597510"/>
    </source>
</evidence>
<keyword evidence="8" id="KW-1185">Reference proteome</keyword>
<dbReference type="Gene3D" id="1.25.10.10">
    <property type="entry name" value="Leucine-rich Repeat Variant"/>
    <property type="match status" value="1"/>
</dbReference>
<feature type="chain" id="PRO_5046794222" evidence="5">
    <location>
        <begin position="25"/>
        <end position="953"/>
    </location>
</feature>
<evidence type="ECO:0000256" key="1">
    <source>
        <dbReference type="ARBA" id="ARBA00022617"/>
    </source>
</evidence>
<dbReference type="Proteomes" id="UP001597510">
    <property type="component" value="Unassembled WGS sequence"/>
</dbReference>
<dbReference type="RefSeq" id="WP_340239240.1">
    <property type="nucleotide sequence ID" value="NZ_JBBEWC010000012.1"/>
</dbReference>
<dbReference type="InterPro" id="IPR011042">
    <property type="entry name" value="6-blade_b-propeller_TolB-like"/>
</dbReference>
<dbReference type="EMBL" id="JBHULC010000027">
    <property type="protein sequence ID" value="MFD2523198.1"/>
    <property type="molecule type" value="Genomic_DNA"/>
</dbReference>
<reference evidence="8" key="1">
    <citation type="journal article" date="2019" name="Int. J. Syst. Evol. Microbiol.">
        <title>The Global Catalogue of Microorganisms (GCM) 10K type strain sequencing project: providing services to taxonomists for standard genome sequencing and annotation.</title>
        <authorList>
            <consortium name="The Broad Institute Genomics Platform"/>
            <consortium name="The Broad Institute Genome Sequencing Center for Infectious Disease"/>
            <person name="Wu L."/>
            <person name="Ma J."/>
        </authorList>
    </citation>
    <scope>NUCLEOTIDE SEQUENCE [LARGE SCALE GENOMIC DNA]</scope>
    <source>
        <strain evidence="8">KCTC 52344</strain>
    </source>
</reference>
<dbReference type="InterPro" id="IPR013427">
    <property type="entry name" value="Haem-bd_dom_put"/>
</dbReference>
<name>A0ABW5JC51_9BACT</name>
<keyword evidence="2 4" id="KW-0479">Metal-binding</keyword>
<dbReference type="Gene3D" id="1.10.760.10">
    <property type="entry name" value="Cytochrome c-like domain"/>
    <property type="match status" value="1"/>
</dbReference>
<dbReference type="PANTHER" id="PTHR33546:SF1">
    <property type="entry name" value="LARGE, MULTIFUNCTIONAL SECRETED PROTEIN"/>
    <property type="match status" value="1"/>
</dbReference>
<dbReference type="PROSITE" id="PS51007">
    <property type="entry name" value="CYTC"/>
    <property type="match status" value="1"/>
</dbReference>
<keyword evidence="1 4" id="KW-0349">Heme</keyword>
<accession>A0ABW5JC51</accession>
<protein>
    <submittedName>
        <fullName evidence="7">PVC-type heme-binding CxxCH protein</fullName>
    </submittedName>
</protein>
<dbReference type="SUPFAM" id="SSF48371">
    <property type="entry name" value="ARM repeat"/>
    <property type="match status" value="1"/>
</dbReference>
<dbReference type="InterPro" id="IPR013428">
    <property type="entry name" value="Membrane-bound_put_N"/>
</dbReference>
<evidence type="ECO:0000256" key="2">
    <source>
        <dbReference type="ARBA" id="ARBA00022723"/>
    </source>
</evidence>
<dbReference type="InterPro" id="IPR016024">
    <property type="entry name" value="ARM-type_fold"/>
</dbReference>
<feature type="domain" description="Cytochrome c" evidence="6">
    <location>
        <begin position="817"/>
        <end position="950"/>
    </location>
</feature>
<dbReference type="InterPro" id="IPR009056">
    <property type="entry name" value="Cyt_c-like_dom"/>
</dbReference>
<evidence type="ECO:0000259" key="6">
    <source>
        <dbReference type="PROSITE" id="PS51007"/>
    </source>
</evidence>
<keyword evidence="3 4" id="KW-0408">Iron</keyword>
<dbReference type="NCBIfam" id="TIGR02603">
    <property type="entry name" value="CxxCH_TIGR02603"/>
    <property type="match status" value="1"/>
</dbReference>
<dbReference type="InterPro" id="IPR036909">
    <property type="entry name" value="Cyt_c-like_dom_sf"/>
</dbReference>
<keyword evidence="5" id="KW-0732">Signal</keyword>
<sequence length="953" mass="105174">MLFAKKASAILWLSTALVLATAFAPGYNDDKNKLYVPDDLEATLWAETPMLHNPTNMDVDAKGRIWITEAVDYRNFNTKPGERINNEQKGDRVVILEDTDGDGKADKSKVFAQDKDLIAPLGIAVIGKKVIVSAAPNLIVYTDENGDDVPDKKEILLTGFGGLDHDHSLHSVTAGPDGNWHFNTGNAGPHIVTDKGGWTLRSGSSYHGGTPYNKSNQGNQKSDDGRVWVGGLALRMDTDAKNLKVMGHNFRNSYEVCLDSYGNMWQNDNDDQVITCRVSYLMEGGNAGYFSADGTRFWQADRRPGQEMFTAHWHQDDPGVQPAIDNSGAGSPTGIAFYEGDALGEKYRGTLLSCEAGRNVIFSYQPTIDGAGFKMQRHNLISSFPKTDDHYIWHDTSQDTRKWFRPSDVTVGTDGSIYIADWYDPVVGGHAMHDKKAHGRIFRITPKGKKLTPPTIDLSTTQGQIAALKNPAINVRNLGFEALRKSNKIAEVQKLLSDANPYVQARAVWLLSKMGDEGIKTVEKVLDTDNAALKTTAFRALRQVKTDILPIAEKLSTDKATAVRREVAIALRDLPLANIKSIIDNLVKAHDGTDRFETEAIGQALDGKESAYYQAIRPTLAKDPTSWNNATATLVWRLHPVEAVNDLKVRASAQSLTEAQRKQAITALAFIKDKQAVTAMLALSKSPLKDVSEQAFWWVNFRKTNEWASLMDWEKAVNTQLSAQQKQMLALEKQMLDKNQPKATREKAAEKLAKDAIGGKMLLSLAGESRIPKEVKGVVAQHIFNNPDKSIRMMASDYFLRPSGKELSVSLALDMPSDLKNGYEVFRKNCATCHKFDKEGAEIGPELTLISKKFDKAGLIDAIVNPSASMAFGYEPWIISTKDKNTYYGFLVGDGETLMLKDVAGQLTSIKKANIASRKQLTNSLMPEPSSMGLKEKDLSDLAGYLLKLPLEE</sequence>
<dbReference type="SUPFAM" id="SSF50952">
    <property type="entry name" value="Soluble quinoprotein glucose dehydrogenase"/>
    <property type="match status" value="1"/>
</dbReference>
<evidence type="ECO:0000256" key="3">
    <source>
        <dbReference type="ARBA" id="ARBA00023004"/>
    </source>
</evidence>
<dbReference type="SUPFAM" id="SSF46626">
    <property type="entry name" value="Cytochrome c"/>
    <property type="match status" value="1"/>
</dbReference>
<dbReference type="InterPro" id="IPR011989">
    <property type="entry name" value="ARM-like"/>
</dbReference>
<feature type="signal peptide" evidence="5">
    <location>
        <begin position="1"/>
        <end position="24"/>
    </location>
</feature>
<comment type="caution">
    <text evidence="7">The sequence shown here is derived from an EMBL/GenBank/DDBJ whole genome shotgun (WGS) entry which is preliminary data.</text>
</comment>
<dbReference type="Pfam" id="PF23500">
    <property type="entry name" value="DUF7133"/>
    <property type="match status" value="1"/>
</dbReference>
<gene>
    <name evidence="7" type="ORF">ACFSR2_20030</name>
</gene>
<proteinExistence type="predicted"/>
<dbReference type="InterPro" id="IPR011041">
    <property type="entry name" value="Quinoprot_gluc/sorb_DH_b-prop"/>
</dbReference>
<organism evidence="7 8">
    <name type="scientific">Emticicia soli</name>
    <dbReference type="NCBI Taxonomy" id="2027878"/>
    <lineage>
        <taxon>Bacteria</taxon>
        <taxon>Pseudomonadati</taxon>
        <taxon>Bacteroidota</taxon>
        <taxon>Cytophagia</taxon>
        <taxon>Cytophagales</taxon>
        <taxon>Leadbetterellaceae</taxon>
        <taxon>Emticicia</taxon>
    </lineage>
</organism>
<dbReference type="Pfam" id="PF13442">
    <property type="entry name" value="Cytochrome_CBB3"/>
    <property type="match status" value="1"/>
</dbReference>
<evidence type="ECO:0000313" key="7">
    <source>
        <dbReference type="EMBL" id="MFD2523198.1"/>
    </source>
</evidence>
<dbReference type="Gene3D" id="2.120.10.30">
    <property type="entry name" value="TolB, C-terminal domain"/>
    <property type="match status" value="1"/>
</dbReference>
<dbReference type="NCBIfam" id="TIGR02604">
    <property type="entry name" value="Piru_Ver_Nterm"/>
    <property type="match status" value="1"/>
</dbReference>